<dbReference type="GO" id="GO:0003700">
    <property type="term" value="F:DNA-binding transcription factor activity"/>
    <property type="evidence" value="ECO:0007669"/>
    <property type="project" value="InterPro"/>
</dbReference>
<organism evidence="5 6">
    <name type="scientific">Agromyces ramosus</name>
    <dbReference type="NCBI Taxonomy" id="33879"/>
    <lineage>
        <taxon>Bacteria</taxon>
        <taxon>Bacillati</taxon>
        <taxon>Actinomycetota</taxon>
        <taxon>Actinomycetes</taxon>
        <taxon>Micrococcales</taxon>
        <taxon>Microbacteriaceae</taxon>
        <taxon>Agromyces</taxon>
    </lineage>
</organism>
<evidence type="ECO:0000313" key="5">
    <source>
        <dbReference type="EMBL" id="RZS64408.1"/>
    </source>
</evidence>
<accession>A0A4Q7MC26</accession>
<dbReference type="SMART" id="SM00342">
    <property type="entry name" value="HTH_ARAC"/>
    <property type="match status" value="1"/>
</dbReference>
<keyword evidence="6" id="KW-1185">Reference proteome</keyword>
<name>A0A4Q7MC26_9MICO</name>
<dbReference type="GO" id="GO:0043565">
    <property type="term" value="F:sequence-specific DNA binding"/>
    <property type="evidence" value="ECO:0007669"/>
    <property type="project" value="InterPro"/>
</dbReference>
<dbReference type="InterPro" id="IPR050204">
    <property type="entry name" value="AraC_XylS_family_regulators"/>
</dbReference>
<dbReference type="Proteomes" id="UP000293289">
    <property type="component" value="Unassembled WGS sequence"/>
</dbReference>
<keyword evidence="3" id="KW-0804">Transcription</keyword>
<dbReference type="Gene3D" id="1.10.10.60">
    <property type="entry name" value="Homeodomain-like"/>
    <property type="match status" value="1"/>
</dbReference>
<dbReference type="EMBL" id="SGWY01000003">
    <property type="protein sequence ID" value="RZS64408.1"/>
    <property type="molecule type" value="Genomic_DNA"/>
</dbReference>
<reference evidence="5 6" key="1">
    <citation type="submission" date="2019-02" db="EMBL/GenBank/DDBJ databases">
        <title>Genomic Encyclopedia of Type Strains, Phase IV (KMG-IV): sequencing the most valuable type-strain genomes for metagenomic binning, comparative biology and taxonomic classification.</title>
        <authorList>
            <person name="Goeker M."/>
        </authorList>
    </citation>
    <scope>NUCLEOTIDE SEQUENCE [LARGE SCALE GENOMIC DNA]</scope>
    <source>
        <strain evidence="5 6">DSM 43045</strain>
    </source>
</reference>
<dbReference type="Pfam" id="PF12833">
    <property type="entry name" value="HTH_18"/>
    <property type="match status" value="1"/>
</dbReference>
<feature type="domain" description="HTH araC/xylS-type" evidence="4">
    <location>
        <begin position="209"/>
        <end position="309"/>
    </location>
</feature>
<dbReference type="PANTHER" id="PTHR46796:SF12">
    <property type="entry name" value="HTH-TYPE DNA-BINDING TRANSCRIPTIONAL ACTIVATOR EUTR"/>
    <property type="match status" value="1"/>
</dbReference>
<dbReference type="RefSeq" id="WP_165391200.1">
    <property type="nucleotide sequence ID" value="NZ_SGWY01000003.1"/>
</dbReference>
<evidence type="ECO:0000256" key="1">
    <source>
        <dbReference type="ARBA" id="ARBA00023015"/>
    </source>
</evidence>
<evidence type="ECO:0000313" key="6">
    <source>
        <dbReference type="Proteomes" id="UP000293289"/>
    </source>
</evidence>
<dbReference type="AlphaFoldDB" id="A0A4Q7MC26"/>
<dbReference type="InterPro" id="IPR018060">
    <property type="entry name" value="HTH_AraC"/>
</dbReference>
<evidence type="ECO:0000256" key="3">
    <source>
        <dbReference type="ARBA" id="ARBA00023163"/>
    </source>
</evidence>
<keyword evidence="2 5" id="KW-0238">DNA-binding</keyword>
<protein>
    <submittedName>
        <fullName evidence="5">AraC-like DNA-binding protein</fullName>
    </submittedName>
</protein>
<dbReference type="PROSITE" id="PS00041">
    <property type="entry name" value="HTH_ARAC_FAMILY_1"/>
    <property type="match status" value="1"/>
</dbReference>
<evidence type="ECO:0000256" key="2">
    <source>
        <dbReference type="ARBA" id="ARBA00023125"/>
    </source>
</evidence>
<sequence length="309" mass="33554">MVGLQRESRSFHDLDGVQQALGGFFPALRYGSVDRASVSVRMEVATADRFSFVDAAWDVPGAAITGSSDLTVVASGGRGYRLSHGRTEIDPRHFLAPAEELAASWETHHASIVVLDLAAVEEIARVASGDASLRLRRTGTAPLSPELAVYWATLLRGIRSTLDASPEMLDEPLLAEATFRHLATAFLHAFPTNWLEQADGRKGGSAVVRRAVDYMHAHAGEPITISDVAAAAFISTRGLHYAFTRDLGESPAQVLRRIRLDGARADLLAAGPEATVAEVARRWGFAHLQRFAEAYRRAFGENPSETLRR</sequence>
<evidence type="ECO:0000259" key="4">
    <source>
        <dbReference type="PROSITE" id="PS01124"/>
    </source>
</evidence>
<gene>
    <name evidence="5" type="ORF">EV187_2794</name>
</gene>
<keyword evidence="1" id="KW-0805">Transcription regulation</keyword>
<dbReference type="InterPro" id="IPR018062">
    <property type="entry name" value="HTH_AraC-typ_CS"/>
</dbReference>
<proteinExistence type="predicted"/>
<comment type="caution">
    <text evidence="5">The sequence shown here is derived from an EMBL/GenBank/DDBJ whole genome shotgun (WGS) entry which is preliminary data.</text>
</comment>
<dbReference type="PROSITE" id="PS01124">
    <property type="entry name" value="HTH_ARAC_FAMILY_2"/>
    <property type="match status" value="1"/>
</dbReference>
<dbReference type="PANTHER" id="PTHR46796">
    <property type="entry name" value="HTH-TYPE TRANSCRIPTIONAL ACTIVATOR RHAS-RELATED"/>
    <property type="match status" value="1"/>
</dbReference>
<dbReference type="SUPFAM" id="SSF46689">
    <property type="entry name" value="Homeodomain-like"/>
    <property type="match status" value="2"/>
</dbReference>
<dbReference type="InterPro" id="IPR009057">
    <property type="entry name" value="Homeodomain-like_sf"/>
</dbReference>